<evidence type="ECO:0000313" key="8">
    <source>
        <dbReference type="Proteomes" id="UP000242497"/>
    </source>
</evidence>
<keyword evidence="5 6" id="KW-0949">S-adenosyl-L-methionine</keyword>
<dbReference type="FunFam" id="3.40.50.150:FF:000041">
    <property type="entry name" value="Ribosomal RNA small subunit methyltransferase G"/>
    <property type="match status" value="1"/>
</dbReference>
<dbReference type="EMBL" id="FRAE01000029">
    <property type="protein sequence ID" value="SHK04313.1"/>
    <property type="molecule type" value="Genomic_DNA"/>
</dbReference>
<dbReference type="AlphaFoldDB" id="A0A1M6P8R3"/>
<feature type="binding site" evidence="6">
    <location>
        <position position="81"/>
    </location>
    <ligand>
        <name>S-adenosyl-L-methionine</name>
        <dbReference type="ChEBI" id="CHEBI:59789"/>
    </ligand>
</feature>
<keyword evidence="4 6" id="KW-0808">Transferase</keyword>
<dbReference type="PIRSF" id="PIRSF003078">
    <property type="entry name" value="GidB"/>
    <property type="match status" value="1"/>
</dbReference>
<proteinExistence type="inferred from homology"/>
<keyword evidence="1 6" id="KW-0963">Cytoplasm</keyword>
<dbReference type="Proteomes" id="UP000242497">
    <property type="component" value="Unassembled WGS sequence"/>
</dbReference>
<dbReference type="GO" id="GO:0070043">
    <property type="term" value="F:rRNA (guanine-N7-)-methyltransferase activity"/>
    <property type="evidence" value="ECO:0007669"/>
    <property type="project" value="UniProtKB-UniRule"/>
</dbReference>
<evidence type="ECO:0000256" key="6">
    <source>
        <dbReference type="HAMAP-Rule" id="MF_00074"/>
    </source>
</evidence>
<feature type="binding site" evidence="6">
    <location>
        <position position="86"/>
    </location>
    <ligand>
        <name>S-adenosyl-L-methionine</name>
        <dbReference type="ChEBI" id="CHEBI:59789"/>
    </ligand>
</feature>
<dbReference type="NCBIfam" id="TIGR00138">
    <property type="entry name" value="rsmG_gidB"/>
    <property type="match status" value="1"/>
</dbReference>
<keyword evidence="3 6" id="KW-0489">Methyltransferase</keyword>
<evidence type="ECO:0000313" key="7">
    <source>
        <dbReference type="EMBL" id="SHK04313.1"/>
    </source>
</evidence>
<dbReference type="HAMAP" id="MF_00074">
    <property type="entry name" value="16SrRNA_methyltr_G"/>
    <property type="match status" value="1"/>
</dbReference>
<dbReference type="PANTHER" id="PTHR31760">
    <property type="entry name" value="S-ADENOSYL-L-METHIONINE-DEPENDENT METHYLTRANSFERASES SUPERFAMILY PROTEIN"/>
    <property type="match status" value="1"/>
</dbReference>
<comment type="caution">
    <text evidence="6">Lacks conserved residue(s) required for the propagation of feature annotation.</text>
</comment>
<comment type="similarity">
    <text evidence="6">Belongs to the methyltransferase superfamily. RNA methyltransferase RsmG family.</text>
</comment>
<evidence type="ECO:0000256" key="1">
    <source>
        <dbReference type="ARBA" id="ARBA00022490"/>
    </source>
</evidence>
<evidence type="ECO:0000256" key="4">
    <source>
        <dbReference type="ARBA" id="ARBA00022679"/>
    </source>
</evidence>
<dbReference type="STRING" id="1123349.SAMN02744037_01489"/>
<dbReference type="EC" id="2.1.1.-" evidence="6"/>
<keyword evidence="8" id="KW-1185">Reference proteome</keyword>
<evidence type="ECO:0000256" key="5">
    <source>
        <dbReference type="ARBA" id="ARBA00022691"/>
    </source>
</evidence>
<dbReference type="Gene3D" id="3.40.50.150">
    <property type="entry name" value="Vaccinia Virus protein VP39"/>
    <property type="match status" value="1"/>
</dbReference>
<dbReference type="Pfam" id="PF02527">
    <property type="entry name" value="GidB"/>
    <property type="match status" value="1"/>
</dbReference>
<accession>A0A1M6P8R3</accession>
<protein>
    <recommendedName>
        <fullName evidence="6">Ribosomal RNA small subunit methyltransferase G</fullName>
        <ecNumber evidence="6">2.1.1.-</ecNumber>
    </recommendedName>
    <alternativeName>
        <fullName evidence="6">16S rRNA 7-methylguanosine methyltransferase</fullName>
        <shortName evidence="6">16S rRNA m7G methyltransferase</shortName>
    </alternativeName>
</protein>
<dbReference type="PANTHER" id="PTHR31760:SF0">
    <property type="entry name" value="S-ADENOSYL-L-METHIONINE-DEPENDENT METHYLTRANSFERASES SUPERFAMILY PROTEIN"/>
    <property type="match status" value="1"/>
</dbReference>
<evidence type="ECO:0000256" key="2">
    <source>
        <dbReference type="ARBA" id="ARBA00022552"/>
    </source>
</evidence>
<name>A0A1M6P8R3_9FIRM</name>
<reference evidence="8" key="1">
    <citation type="submission" date="2016-11" db="EMBL/GenBank/DDBJ databases">
        <authorList>
            <person name="Varghese N."/>
            <person name="Submissions S."/>
        </authorList>
    </citation>
    <scope>NUCLEOTIDE SEQUENCE [LARGE SCALE GENOMIC DNA]</scope>
    <source>
        <strain evidence="8">DSM 15518</strain>
    </source>
</reference>
<dbReference type="GO" id="GO:0005829">
    <property type="term" value="C:cytosol"/>
    <property type="evidence" value="ECO:0007669"/>
    <property type="project" value="TreeGrafter"/>
</dbReference>
<feature type="binding site" evidence="6">
    <location>
        <position position="151"/>
    </location>
    <ligand>
        <name>S-adenosyl-L-methionine</name>
        <dbReference type="ChEBI" id="CHEBI:59789"/>
    </ligand>
</feature>
<dbReference type="InterPro" id="IPR003682">
    <property type="entry name" value="rRNA_ssu_MeTfrase_G"/>
</dbReference>
<organism evidence="7 8">
    <name type="scientific">Tepidibacter formicigenes DSM 15518</name>
    <dbReference type="NCBI Taxonomy" id="1123349"/>
    <lineage>
        <taxon>Bacteria</taxon>
        <taxon>Bacillati</taxon>
        <taxon>Bacillota</taxon>
        <taxon>Clostridia</taxon>
        <taxon>Peptostreptococcales</taxon>
        <taxon>Peptostreptococcaceae</taxon>
        <taxon>Tepidibacter</taxon>
    </lineage>
</organism>
<dbReference type="SUPFAM" id="SSF53335">
    <property type="entry name" value="S-adenosyl-L-methionine-dependent methyltransferases"/>
    <property type="match status" value="1"/>
</dbReference>
<comment type="subcellular location">
    <subcellularLocation>
        <location evidence="6">Cytoplasm</location>
    </subcellularLocation>
</comment>
<gene>
    <name evidence="6" type="primary">rsmG</name>
    <name evidence="7" type="ORF">SAMN02744037_01489</name>
</gene>
<keyword evidence="2 6" id="KW-0698">rRNA processing</keyword>
<comment type="function">
    <text evidence="6">Specifically methylates the N7 position of a guanine in 16S rRNA.</text>
</comment>
<sequence length="242" mass="27671">MKELNNREILKNGLNELNISIDDFKIDKFEKYKDLLVEWNKKINLTAIEDEKEIYIKHFIDSLSCLIKNYIKDNDKIIDVGTGAGFPGIPLKVCLNDLNLTLLDSLNKRINFLKEVCSSLELENVEFVHGRAEDFGKDEKYREKYDIATARAVASLPILLEYCTPFIKVGGYFVCLKGPSIGEELKESKKAMDVLGMEFVEKIDVKLPFTDINHNILILKKVKNTPTKYPRKAGKPSKNPIK</sequence>
<dbReference type="InterPro" id="IPR029063">
    <property type="entry name" value="SAM-dependent_MTases_sf"/>
</dbReference>
<feature type="binding site" evidence="6">
    <location>
        <begin position="132"/>
        <end position="133"/>
    </location>
    <ligand>
        <name>S-adenosyl-L-methionine</name>
        <dbReference type="ChEBI" id="CHEBI:59789"/>
    </ligand>
</feature>
<evidence type="ECO:0000256" key="3">
    <source>
        <dbReference type="ARBA" id="ARBA00022603"/>
    </source>
</evidence>